<reference evidence="3 4" key="1">
    <citation type="journal article" date="2015" name="Sci. Rep.">
        <title>Chromosome-level genome map provides insights into diverse defense mechanisms in the medicinal fungus Ganoderma sinense.</title>
        <authorList>
            <person name="Zhu Y."/>
            <person name="Xu J."/>
            <person name="Sun C."/>
            <person name="Zhou S."/>
            <person name="Xu H."/>
            <person name="Nelson D.R."/>
            <person name="Qian J."/>
            <person name="Song J."/>
            <person name="Luo H."/>
            <person name="Xiang L."/>
            <person name="Li Y."/>
            <person name="Xu Z."/>
            <person name="Ji A."/>
            <person name="Wang L."/>
            <person name="Lu S."/>
            <person name="Hayward A."/>
            <person name="Sun W."/>
            <person name="Li X."/>
            <person name="Schwartz D.C."/>
            <person name="Wang Y."/>
            <person name="Chen S."/>
        </authorList>
    </citation>
    <scope>NUCLEOTIDE SEQUENCE [LARGE SCALE GENOMIC DNA]</scope>
    <source>
        <strain evidence="3 4">ZZ0214-1</strain>
    </source>
</reference>
<gene>
    <name evidence="3" type="ORF">GSI_08724</name>
</gene>
<dbReference type="InterPro" id="IPR010730">
    <property type="entry name" value="HET"/>
</dbReference>
<dbReference type="STRING" id="1077348.A0A2G8S4H9"/>
<dbReference type="OrthoDB" id="2763311at2759"/>
<dbReference type="Proteomes" id="UP000230002">
    <property type="component" value="Unassembled WGS sequence"/>
</dbReference>
<sequence length="606" mass="67091">MRLLHTKTGQFVNFPAFRDAQPYAILSHTWDSSGEQTYQDLTDIQASYGPDGQPRTDSIAPLSAPHGAVSSIIHIVGASTDPTPLEQDLPAIWTDPRLPNKICGACDVARKNGYNLIWIDSCCIDKTSSAELSESINSMYLWYSSSAVCYAFLADVPTDDSVGRGSFFGTSRWFKRAWTLQELVAPRAVEFLSQDWRPIGSKASLALVVEEVAGIELEVLTHRRSLDQEEILHRIPDQSLFAWTQGPRINHLEHKLATSFIATGRAILPISTREPLVLREPERSLFASSPSEFFASDSISRLGLSQSVMGRTCPPFEYVQMPYGLRAQFLMVRMQHVEQLSDHYYFLILPCKDVERDGEVVVQLCHLGLRLHTGGPRRLTLATSGIAQRHSLFTVRSSLLLMLNARVKTVYIPHHTDPIRHGAMQNARKTSWYSSYFSSSSSPIPYGVSLGLSPHLRRDLEAQGYRVDLAPERWRTGAAVVLAKGGAVLKIALHTTEPRYVKVTAIPPSVPGPGPGRGARDESEILLAILDPAEQSVLARMRFPRLVLTTAVGVSLDMHVGVELRGRRAYLLNVRLEPSRKPVLDDEALAVSAFCPLPEGLLPMGV</sequence>
<accession>A0A2G8S4H9</accession>
<evidence type="ECO:0000259" key="1">
    <source>
        <dbReference type="Pfam" id="PF06985"/>
    </source>
</evidence>
<name>A0A2G8S4H9_9APHY</name>
<dbReference type="Pfam" id="PF26640">
    <property type="entry name" value="DUF8212"/>
    <property type="match status" value="1"/>
</dbReference>
<dbReference type="PANTHER" id="PTHR10622:SF10">
    <property type="entry name" value="HET DOMAIN-CONTAINING PROTEIN"/>
    <property type="match status" value="1"/>
</dbReference>
<feature type="domain" description="Heterokaryon incompatibility" evidence="1">
    <location>
        <begin position="23"/>
        <end position="156"/>
    </location>
</feature>
<evidence type="ECO:0000313" key="4">
    <source>
        <dbReference type="Proteomes" id="UP000230002"/>
    </source>
</evidence>
<keyword evidence="4" id="KW-1185">Reference proteome</keyword>
<dbReference type="EMBL" id="AYKW01000023">
    <property type="protein sequence ID" value="PIL28680.1"/>
    <property type="molecule type" value="Genomic_DNA"/>
</dbReference>
<protein>
    <submittedName>
        <fullName evidence="3">Uncharacterized protein</fullName>
    </submittedName>
</protein>
<evidence type="ECO:0000313" key="3">
    <source>
        <dbReference type="EMBL" id="PIL28680.1"/>
    </source>
</evidence>
<dbReference type="AlphaFoldDB" id="A0A2G8S4H9"/>
<comment type="caution">
    <text evidence="3">The sequence shown here is derived from an EMBL/GenBank/DDBJ whole genome shotgun (WGS) entry which is preliminary data.</text>
</comment>
<dbReference type="InterPro" id="IPR058525">
    <property type="entry name" value="DUF8212"/>
</dbReference>
<dbReference type="PANTHER" id="PTHR10622">
    <property type="entry name" value="HET DOMAIN-CONTAINING PROTEIN"/>
    <property type="match status" value="1"/>
</dbReference>
<feature type="domain" description="DUF8212" evidence="2">
    <location>
        <begin position="228"/>
        <end position="415"/>
    </location>
</feature>
<dbReference type="Pfam" id="PF06985">
    <property type="entry name" value="HET"/>
    <property type="match status" value="1"/>
</dbReference>
<proteinExistence type="predicted"/>
<organism evidence="3 4">
    <name type="scientific">Ganoderma sinense ZZ0214-1</name>
    <dbReference type="NCBI Taxonomy" id="1077348"/>
    <lineage>
        <taxon>Eukaryota</taxon>
        <taxon>Fungi</taxon>
        <taxon>Dikarya</taxon>
        <taxon>Basidiomycota</taxon>
        <taxon>Agaricomycotina</taxon>
        <taxon>Agaricomycetes</taxon>
        <taxon>Polyporales</taxon>
        <taxon>Polyporaceae</taxon>
        <taxon>Ganoderma</taxon>
    </lineage>
</organism>
<evidence type="ECO:0000259" key="2">
    <source>
        <dbReference type="Pfam" id="PF26640"/>
    </source>
</evidence>